<accession>A0A8H4SUD4</accession>
<reference evidence="1" key="2">
    <citation type="submission" date="2020-05" db="EMBL/GenBank/DDBJ databases">
        <authorList>
            <person name="Kim H.-S."/>
            <person name="Proctor R.H."/>
            <person name="Brown D.W."/>
        </authorList>
    </citation>
    <scope>NUCLEOTIDE SEQUENCE</scope>
    <source>
        <strain evidence="1">NRRL 20472</strain>
    </source>
</reference>
<dbReference type="OrthoDB" id="504708at2759"/>
<sequence>MEPTTITVPNQLTPFLGKVVEICIVSSDCRKTISELSKLGIGPFRTYEFNASTVSDRQYRGGPAEFELLVAFASVGDIVWEIMQPVAGPSLMREFLDKRGEGIHHVAFDCHNTPPQQRKEEFYRRGFKVAQSGVWHGKKGSCEFVFFDTEGSVGTCFESYSFSDDWEDPLEAR</sequence>
<dbReference type="SUPFAM" id="SSF54593">
    <property type="entry name" value="Glyoxalase/Bleomycin resistance protein/Dihydroxybiphenyl dioxygenase"/>
    <property type="match status" value="1"/>
</dbReference>
<dbReference type="Pfam" id="PF13669">
    <property type="entry name" value="Glyoxalase_4"/>
    <property type="match status" value="1"/>
</dbReference>
<keyword evidence="2" id="KW-1185">Reference proteome</keyword>
<gene>
    <name evidence="1" type="ORF">FSARC_14382</name>
</gene>
<proteinExistence type="predicted"/>
<dbReference type="InterPro" id="IPR029068">
    <property type="entry name" value="Glyas_Bleomycin-R_OHBP_Dase"/>
</dbReference>
<dbReference type="Proteomes" id="UP000622797">
    <property type="component" value="Unassembled WGS sequence"/>
</dbReference>
<protein>
    <recommendedName>
        <fullName evidence="3">Methylmalonyl-CoA epimerase</fullName>
    </recommendedName>
</protein>
<comment type="caution">
    <text evidence="1">The sequence shown here is derived from an EMBL/GenBank/DDBJ whole genome shotgun (WGS) entry which is preliminary data.</text>
</comment>
<evidence type="ECO:0000313" key="2">
    <source>
        <dbReference type="Proteomes" id="UP000622797"/>
    </source>
</evidence>
<evidence type="ECO:0008006" key="3">
    <source>
        <dbReference type="Google" id="ProtNLM"/>
    </source>
</evidence>
<evidence type="ECO:0000313" key="1">
    <source>
        <dbReference type="EMBL" id="KAF4945701.1"/>
    </source>
</evidence>
<reference evidence="1" key="1">
    <citation type="journal article" date="2020" name="BMC Genomics">
        <title>Correction to: Identification and distribution of gene clusters required for synthesis of sphingolipid metabolism inhibitors in diverse species of the filamentous fungus Fusarium.</title>
        <authorList>
            <person name="Kim H.S."/>
            <person name="Lohmar J.M."/>
            <person name="Busman M."/>
            <person name="Brown D.W."/>
            <person name="Naumann T.A."/>
            <person name="Divon H.H."/>
            <person name="Lysoe E."/>
            <person name="Uhlig S."/>
            <person name="Proctor R.H."/>
        </authorList>
    </citation>
    <scope>NUCLEOTIDE SEQUENCE</scope>
    <source>
        <strain evidence="1">NRRL 20472</strain>
    </source>
</reference>
<dbReference type="Gene3D" id="3.10.180.10">
    <property type="entry name" value="2,3-Dihydroxybiphenyl 1,2-Dioxygenase, domain 1"/>
    <property type="match status" value="1"/>
</dbReference>
<dbReference type="AlphaFoldDB" id="A0A8H4SUD4"/>
<organism evidence="1 2">
    <name type="scientific">Fusarium sarcochroum</name>
    <dbReference type="NCBI Taxonomy" id="1208366"/>
    <lineage>
        <taxon>Eukaryota</taxon>
        <taxon>Fungi</taxon>
        <taxon>Dikarya</taxon>
        <taxon>Ascomycota</taxon>
        <taxon>Pezizomycotina</taxon>
        <taxon>Sordariomycetes</taxon>
        <taxon>Hypocreomycetidae</taxon>
        <taxon>Hypocreales</taxon>
        <taxon>Nectriaceae</taxon>
        <taxon>Fusarium</taxon>
        <taxon>Fusarium lateritium species complex</taxon>
    </lineage>
</organism>
<name>A0A8H4SUD4_9HYPO</name>
<dbReference type="EMBL" id="JABEXW010001219">
    <property type="protein sequence ID" value="KAF4945701.1"/>
    <property type="molecule type" value="Genomic_DNA"/>
</dbReference>